<evidence type="ECO:0000256" key="1">
    <source>
        <dbReference type="SAM" id="SignalP"/>
    </source>
</evidence>
<feature type="signal peptide" evidence="1">
    <location>
        <begin position="1"/>
        <end position="28"/>
    </location>
</feature>
<dbReference type="Proteomes" id="UP000278085">
    <property type="component" value="Unassembled WGS sequence"/>
</dbReference>
<dbReference type="OrthoDB" id="8776981at2"/>
<dbReference type="AlphaFoldDB" id="A0A430HNX2"/>
<evidence type="ECO:0000259" key="2">
    <source>
        <dbReference type="Pfam" id="PF21880"/>
    </source>
</evidence>
<sequence length="132" mass="13873">MKRRDILRAGASSLALAGMIGAAPRAAAAASDNFAWSRATALALVGQSFFLNHPALRAIGMTLAEVQTPQHADPQLQQFSLVFASDGTRFEAGVYEIDHATLGRFTLFVVPLAAAGKGAGAPRYRADFSLLA</sequence>
<proteinExistence type="predicted"/>
<keyword evidence="1" id="KW-0732">Signal</keyword>
<dbReference type="PROSITE" id="PS51318">
    <property type="entry name" value="TAT"/>
    <property type="match status" value="1"/>
</dbReference>
<evidence type="ECO:0000313" key="3">
    <source>
        <dbReference type="EMBL" id="RSZ59199.1"/>
    </source>
</evidence>
<keyword evidence="4" id="KW-1185">Reference proteome</keyword>
<organism evidence="3 4">
    <name type="scientific">Massilia atriviolacea</name>
    <dbReference type="NCBI Taxonomy" id="2495579"/>
    <lineage>
        <taxon>Bacteria</taxon>
        <taxon>Pseudomonadati</taxon>
        <taxon>Pseudomonadota</taxon>
        <taxon>Betaproteobacteria</taxon>
        <taxon>Burkholderiales</taxon>
        <taxon>Oxalobacteraceae</taxon>
        <taxon>Telluria group</taxon>
        <taxon>Massilia</taxon>
    </lineage>
</organism>
<dbReference type="InterPro" id="IPR006311">
    <property type="entry name" value="TAT_signal"/>
</dbReference>
<protein>
    <recommendedName>
        <fullName evidence="2">DUF6916 domain-containing protein</fullName>
    </recommendedName>
</protein>
<name>A0A430HNX2_9BURK</name>
<comment type="caution">
    <text evidence="3">The sequence shown here is derived from an EMBL/GenBank/DDBJ whole genome shotgun (WGS) entry which is preliminary data.</text>
</comment>
<feature type="domain" description="DUF6916" evidence="2">
    <location>
        <begin position="38"/>
        <end position="128"/>
    </location>
</feature>
<feature type="chain" id="PRO_5019561820" description="DUF6916 domain-containing protein" evidence="1">
    <location>
        <begin position="29"/>
        <end position="132"/>
    </location>
</feature>
<dbReference type="InterPro" id="IPR054209">
    <property type="entry name" value="DUF6916"/>
</dbReference>
<dbReference type="EMBL" id="RXLQ01000004">
    <property type="protein sequence ID" value="RSZ59199.1"/>
    <property type="molecule type" value="Genomic_DNA"/>
</dbReference>
<reference evidence="3 4" key="1">
    <citation type="submission" date="2018-12" db="EMBL/GenBank/DDBJ databases">
        <authorList>
            <person name="Yang E."/>
        </authorList>
    </citation>
    <scope>NUCLEOTIDE SEQUENCE [LARGE SCALE GENOMIC DNA]</scope>
    <source>
        <strain evidence="3 4">SOD</strain>
    </source>
</reference>
<dbReference type="Pfam" id="PF21880">
    <property type="entry name" value="DUF6916"/>
    <property type="match status" value="1"/>
</dbReference>
<accession>A0A430HNX2</accession>
<dbReference type="RefSeq" id="WP_126073571.1">
    <property type="nucleotide sequence ID" value="NZ_CP051166.1"/>
</dbReference>
<gene>
    <name evidence="3" type="ORF">EJB06_08390</name>
</gene>
<evidence type="ECO:0000313" key="4">
    <source>
        <dbReference type="Proteomes" id="UP000278085"/>
    </source>
</evidence>